<comment type="subcellular location">
    <subcellularLocation>
        <location evidence="1">Membrane</location>
    </subcellularLocation>
</comment>
<keyword evidence="2" id="KW-0472">Membrane</keyword>
<evidence type="ECO:0000256" key="1">
    <source>
        <dbReference type="ARBA" id="ARBA00004370"/>
    </source>
</evidence>
<feature type="chain" id="PRO_5008150952" evidence="3">
    <location>
        <begin position="20"/>
        <end position="231"/>
    </location>
</feature>
<evidence type="ECO:0000256" key="3">
    <source>
        <dbReference type="SAM" id="SignalP"/>
    </source>
</evidence>
<feature type="domain" description="VASt" evidence="4">
    <location>
        <begin position="72"/>
        <end position="227"/>
    </location>
</feature>
<reference evidence="5" key="1">
    <citation type="submission" date="2016-06" db="UniProtKB">
        <authorList>
            <consortium name="WormBaseParasite"/>
        </authorList>
    </citation>
    <scope>IDENTIFICATION</scope>
</reference>
<protein>
    <submittedName>
        <fullName evidence="5">VASt domain-containing protein</fullName>
    </submittedName>
</protein>
<dbReference type="InterPro" id="IPR051482">
    <property type="entry name" value="Cholesterol_transport"/>
</dbReference>
<dbReference type="GO" id="GO:0032366">
    <property type="term" value="P:intracellular sterol transport"/>
    <property type="evidence" value="ECO:0007669"/>
    <property type="project" value="TreeGrafter"/>
</dbReference>
<dbReference type="Pfam" id="PF16016">
    <property type="entry name" value="VASt"/>
    <property type="match status" value="1"/>
</dbReference>
<dbReference type="GO" id="GO:0120015">
    <property type="term" value="F:sterol transfer activity"/>
    <property type="evidence" value="ECO:0007669"/>
    <property type="project" value="TreeGrafter"/>
</dbReference>
<name>A0A183ITW3_9BILA</name>
<sequence>LIVFTRICLLICWSSISTGERVSDGSSTTPASLDSKSKSFSDMTTAITAENLTDSSENEGEEEISCPCSNHEGREMLNDVFPMTVDQLFIWLFTDSKFFRMVHEVRNTTSKRGRWRDGAKIRQISYTVAVNHAFAPKSAEVVEKQECTDCNKSGQYYVVRCEVTNYGIPYSDTFFVITSWCLSRVSSDRCRLRMHCKIHYRKNCWGIIKSTSGDYARDAVSATEPLPLLYG</sequence>
<dbReference type="GO" id="GO:0005886">
    <property type="term" value="C:plasma membrane"/>
    <property type="evidence" value="ECO:0007669"/>
    <property type="project" value="TreeGrafter"/>
</dbReference>
<dbReference type="AlphaFoldDB" id="A0A183ITW3"/>
<dbReference type="PANTHER" id="PTHR23319">
    <property type="entry name" value="GRAM DOMAIN CONTAINING 1B, ISOFORM E"/>
    <property type="match status" value="1"/>
</dbReference>
<accession>A0A183ITW3</accession>
<dbReference type="PANTHER" id="PTHR23319:SF4">
    <property type="entry name" value="GRAM DOMAIN CONTAINING 1B, ISOFORM E"/>
    <property type="match status" value="1"/>
</dbReference>
<feature type="signal peptide" evidence="3">
    <location>
        <begin position="1"/>
        <end position="19"/>
    </location>
</feature>
<dbReference type="GO" id="GO:0140268">
    <property type="term" value="C:endoplasmic reticulum-plasma membrane contact site"/>
    <property type="evidence" value="ECO:0007669"/>
    <property type="project" value="TreeGrafter"/>
</dbReference>
<evidence type="ECO:0000259" key="4">
    <source>
        <dbReference type="PROSITE" id="PS51778"/>
    </source>
</evidence>
<keyword evidence="3" id="KW-0732">Signal</keyword>
<evidence type="ECO:0000256" key="2">
    <source>
        <dbReference type="ARBA" id="ARBA00023136"/>
    </source>
</evidence>
<evidence type="ECO:0000313" key="5">
    <source>
        <dbReference type="WBParaSite" id="SBAD_0000732601-mRNA-1"/>
    </source>
</evidence>
<dbReference type="PROSITE" id="PS51778">
    <property type="entry name" value="VAST"/>
    <property type="match status" value="1"/>
</dbReference>
<proteinExistence type="predicted"/>
<dbReference type="WBParaSite" id="SBAD_0000732601-mRNA-1">
    <property type="protein sequence ID" value="SBAD_0000732601-mRNA-1"/>
    <property type="gene ID" value="SBAD_0000732601"/>
</dbReference>
<dbReference type="GO" id="GO:0005789">
    <property type="term" value="C:endoplasmic reticulum membrane"/>
    <property type="evidence" value="ECO:0007669"/>
    <property type="project" value="TreeGrafter"/>
</dbReference>
<dbReference type="InterPro" id="IPR031968">
    <property type="entry name" value="VASt"/>
</dbReference>
<dbReference type="GO" id="GO:0032934">
    <property type="term" value="F:sterol binding"/>
    <property type="evidence" value="ECO:0007669"/>
    <property type="project" value="TreeGrafter"/>
</dbReference>
<organism evidence="5">
    <name type="scientific">Soboliphyme baturini</name>
    <dbReference type="NCBI Taxonomy" id="241478"/>
    <lineage>
        <taxon>Eukaryota</taxon>
        <taxon>Metazoa</taxon>
        <taxon>Ecdysozoa</taxon>
        <taxon>Nematoda</taxon>
        <taxon>Enoplea</taxon>
        <taxon>Dorylaimia</taxon>
        <taxon>Dioctophymatida</taxon>
        <taxon>Dioctophymatoidea</taxon>
        <taxon>Soboliphymatidae</taxon>
        <taxon>Soboliphyme</taxon>
    </lineage>
</organism>